<accession>A0A9D6UZ06</accession>
<proteinExistence type="inferred from homology"/>
<dbReference type="FunFam" id="3.30.70.260:FF:000001">
    <property type="entry name" value="Acetolactate synthase, small subunit"/>
    <property type="match status" value="1"/>
</dbReference>
<dbReference type="InterPro" id="IPR002912">
    <property type="entry name" value="ACT_dom"/>
</dbReference>
<dbReference type="Gene3D" id="3.30.70.1150">
    <property type="entry name" value="ACT-like. Chain A, domain 2"/>
    <property type="match status" value="1"/>
</dbReference>
<dbReference type="EMBL" id="JACRDE010000058">
    <property type="protein sequence ID" value="MBI5248282.1"/>
    <property type="molecule type" value="Genomic_DNA"/>
</dbReference>
<dbReference type="InterPro" id="IPR019455">
    <property type="entry name" value="Acetolactate_synth_ssu_C"/>
</dbReference>
<dbReference type="PANTHER" id="PTHR30239">
    <property type="entry name" value="ACETOLACTATE SYNTHASE SMALL SUBUNIT"/>
    <property type="match status" value="1"/>
</dbReference>
<dbReference type="NCBIfam" id="TIGR00119">
    <property type="entry name" value="acolac_sm"/>
    <property type="match status" value="1"/>
</dbReference>
<comment type="catalytic activity">
    <reaction evidence="7 8">
        <text>2 pyruvate + H(+) = (2S)-2-acetolactate + CO2</text>
        <dbReference type="Rhea" id="RHEA:25249"/>
        <dbReference type="ChEBI" id="CHEBI:15361"/>
        <dbReference type="ChEBI" id="CHEBI:15378"/>
        <dbReference type="ChEBI" id="CHEBI:16526"/>
        <dbReference type="ChEBI" id="CHEBI:58476"/>
        <dbReference type="EC" id="2.2.1.6"/>
    </reaction>
</comment>
<evidence type="ECO:0000256" key="3">
    <source>
        <dbReference type="ARBA" id="ARBA00006341"/>
    </source>
</evidence>
<dbReference type="InterPro" id="IPR039557">
    <property type="entry name" value="AHAS_ACT"/>
</dbReference>
<dbReference type="Proteomes" id="UP000807825">
    <property type="component" value="Unassembled WGS sequence"/>
</dbReference>
<evidence type="ECO:0000256" key="7">
    <source>
        <dbReference type="ARBA" id="ARBA00048670"/>
    </source>
</evidence>
<evidence type="ECO:0000256" key="4">
    <source>
        <dbReference type="ARBA" id="ARBA00011744"/>
    </source>
</evidence>
<dbReference type="GO" id="GO:0003984">
    <property type="term" value="F:acetolactate synthase activity"/>
    <property type="evidence" value="ECO:0007669"/>
    <property type="project" value="UniProtKB-UniRule"/>
</dbReference>
<dbReference type="GO" id="GO:1990610">
    <property type="term" value="F:acetolactate synthase regulator activity"/>
    <property type="evidence" value="ECO:0007669"/>
    <property type="project" value="UniProtKB-UniRule"/>
</dbReference>
<comment type="pathway">
    <text evidence="1 8">Amino-acid biosynthesis; L-isoleucine biosynthesis; L-isoleucine from 2-oxobutanoate: step 1/4.</text>
</comment>
<evidence type="ECO:0000256" key="2">
    <source>
        <dbReference type="ARBA" id="ARBA00005025"/>
    </source>
</evidence>
<comment type="function">
    <text evidence="8">Catalyzes the conversion of 2 pyruvate molecules into acetolactate in the first common step of the biosynthetic pathway of the branched-amino acids such as leucine, isoleucine, and valine.</text>
</comment>
<keyword evidence="5 8" id="KW-0028">Amino-acid biosynthesis</keyword>
<dbReference type="NCBIfam" id="NF008864">
    <property type="entry name" value="PRK11895.1"/>
    <property type="match status" value="1"/>
</dbReference>
<evidence type="ECO:0000256" key="8">
    <source>
        <dbReference type="RuleBase" id="RU368092"/>
    </source>
</evidence>
<feature type="domain" description="ACT" evidence="9">
    <location>
        <begin position="7"/>
        <end position="81"/>
    </location>
</feature>
<keyword evidence="8 10" id="KW-0808">Transferase</keyword>
<dbReference type="GO" id="GO:0009099">
    <property type="term" value="P:L-valine biosynthetic process"/>
    <property type="evidence" value="ECO:0007669"/>
    <property type="project" value="UniProtKB-UniRule"/>
</dbReference>
<sequence length="171" mass="18674">MNDERHVISVLVENKPGVLARVAGMFSGRAFNIDSLAVAPTADNSYSRMTIVTHGSEQIIEQIIKQLRKLINVVKVQDLTKGDYVDRELVLVRVKATAAKRAEVLRITDIFRGKVCDVSHDSITVEVSGTQSKIEAVLELLSPVGITELIRTGAIAIPRAKKTLKPTGNSE</sequence>
<evidence type="ECO:0000313" key="10">
    <source>
        <dbReference type="EMBL" id="MBI5248282.1"/>
    </source>
</evidence>
<dbReference type="CDD" id="cd04878">
    <property type="entry name" value="ACT_AHAS"/>
    <property type="match status" value="1"/>
</dbReference>
<evidence type="ECO:0000256" key="5">
    <source>
        <dbReference type="ARBA" id="ARBA00022605"/>
    </source>
</evidence>
<comment type="pathway">
    <text evidence="2 8">Amino-acid biosynthesis; L-valine biosynthesis; L-valine from pyruvate: step 1/4.</text>
</comment>
<dbReference type="GO" id="GO:0005829">
    <property type="term" value="C:cytosol"/>
    <property type="evidence" value="ECO:0007669"/>
    <property type="project" value="TreeGrafter"/>
</dbReference>
<dbReference type="FunFam" id="3.30.70.1150:FF:000001">
    <property type="entry name" value="Acetolactate synthase small subunit"/>
    <property type="match status" value="1"/>
</dbReference>
<dbReference type="AlphaFoldDB" id="A0A9D6UZ06"/>
<reference evidence="10" key="1">
    <citation type="submission" date="2020-07" db="EMBL/GenBank/DDBJ databases">
        <title>Huge and variable diversity of episymbiotic CPR bacteria and DPANN archaea in groundwater ecosystems.</title>
        <authorList>
            <person name="He C.Y."/>
            <person name="Keren R."/>
            <person name="Whittaker M."/>
            <person name="Farag I.F."/>
            <person name="Doudna J."/>
            <person name="Cate J.H.D."/>
            <person name="Banfield J.F."/>
        </authorList>
    </citation>
    <scope>NUCLEOTIDE SEQUENCE</scope>
    <source>
        <strain evidence="10">NC_groundwater_1664_Pr3_B-0.1um_52_9</strain>
    </source>
</reference>
<dbReference type="Pfam" id="PF10369">
    <property type="entry name" value="ALS_ss_C"/>
    <property type="match status" value="1"/>
</dbReference>
<dbReference type="PANTHER" id="PTHR30239:SF0">
    <property type="entry name" value="ACETOLACTATE SYNTHASE SMALL SUBUNIT 1, CHLOROPLASTIC"/>
    <property type="match status" value="1"/>
</dbReference>
<dbReference type="EC" id="2.2.1.6" evidence="8"/>
<evidence type="ECO:0000256" key="6">
    <source>
        <dbReference type="ARBA" id="ARBA00023304"/>
    </source>
</evidence>
<protein>
    <recommendedName>
        <fullName evidence="8">Acetolactate synthase small subunit</fullName>
        <shortName evidence="8">AHAS</shortName>
        <shortName evidence="8">ALS</shortName>
        <ecNumber evidence="8">2.2.1.6</ecNumber>
    </recommendedName>
    <alternativeName>
        <fullName evidence="8">Acetohydroxy-acid synthase small subunit</fullName>
    </alternativeName>
</protein>
<dbReference type="InterPro" id="IPR054480">
    <property type="entry name" value="AHAS_small-like_ACT"/>
</dbReference>
<evidence type="ECO:0000256" key="1">
    <source>
        <dbReference type="ARBA" id="ARBA00004974"/>
    </source>
</evidence>
<comment type="similarity">
    <text evidence="3 8">Belongs to the acetolactate synthase small subunit family.</text>
</comment>
<dbReference type="InterPro" id="IPR045865">
    <property type="entry name" value="ACT-like_dom_sf"/>
</dbReference>
<name>A0A9D6UZ06_9BACT</name>
<comment type="caution">
    <text evidence="10">The sequence shown here is derived from an EMBL/GenBank/DDBJ whole genome shotgun (WGS) entry which is preliminary data.</text>
</comment>
<dbReference type="InterPro" id="IPR027271">
    <property type="entry name" value="Acetolactate_synth/TF_NikR_C"/>
</dbReference>
<evidence type="ECO:0000259" key="9">
    <source>
        <dbReference type="PROSITE" id="PS51671"/>
    </source>
</evidence>
<dbReference type="InterPro" id="IPR004789">
    <property type="entry name" value="Acetalactate_synth_ssu"/>
</dbReference>
<dbReference type="Gene3D" id="3.30.70.260">
    <property type="match status" value="1"/>
</dbReference>
<dbReference type="SUPFAM" id="SSF55021">
    <property type="entry name" value="ACT-like"/>
    <property type="match status" value="2"/>
</dbReference>
<dbReference type="GO" id="GO:0009097">
    <property type="term" value="P:isoleucine biosynthetic process"/>
    <property type="evidence" value="ECO:0007669"/>
    <property type="project" value="UniProtKB-UniRule"/>
</dbReference>
<evidence type="ECO:0000313" key="11">
    <source>
        <dbReference type="Proteomes" id="UP000807825"/>
    </source>
</evidence>
<gene>
    <name evidence="10" type="primary">ilvN</name>
    <name evidence="10" type="ORF">HY912_02195</name>
</gene>
<dbReference type="PROSITE" id="PS51671">
    <property type="entry name" value="ACT"/>
    <property type="match status" value="1"/>
</dbReference>
<organism evidence="10 11">
    <name type="scientific">Desulfomonile tiedjei</name>
    <dbReference type="NCBI Taxonomy" id="2358"/>
    <lineage>
        <taxon>Bacteria</taxon>
        <taxon>Pseudomonadati</taxon>
        <taxon>Thermodesulfobacteriota</taxon>
        <taxon>Desulfomonilia</taxon>
        <taxon>Desulfomonilales</taxon>
        <taxon>Desulfomonilaceae</taxon>
        <taxon>Desulfomonile</taxon>
    </lineage>
</organism>
<dbReference type="Pfam" id="PF22629">
    <property type="entry name" value="ACT_AHAS_ss"/>
    <property type="match status" value="1"/>
</dbReference>
<comment type="subunit">
    <text evidence="4 8">Dimer of large and small chains.</text>
</comment>
<keyword evidence="6 8" id="KW-0100">Branched-chain amino acid biosynthesis</keyword>